<evidence type="ECO:0000313" key="4">
    <source>
        <dbReference type="EMBL" id="SJL16055.1"/>
    </source>
</evidence>
<proteinExistence type="predicted"/>
<dbReference type="EMBL" id="FUEG01000032">
    <property type="protein sequence ID" value="SJL16055.1"/>
    <property type="molecule type" value="Genomic_DNA"/>
</dbReference>
<evidence type="ECO:0000256" key="2">
    <source>
        <dbReference type="SAM" id="Phobius"/>
    </source>
</evidence>
<reference evidence="5" key="1">
    <citation type="journal article" date="2017" name="Nat. Ecol. Evol.">
        <title>Genome expansion and lineage-specific genetic innovations in the forest pathogenic fungi Armillaria.</title>
        <authorList>
            <person name="Sipos G."/>
            <person name="Prasanna A.N."/>
            <person name="Walter M.C."/>
            <person name="O'Connor E."/>
            <person name="Balint B."/>
            <person name="Krizsan K."/>
            <person name="Kiss B."/>
            <person name="Hess J."/>
            <person name="Varga T."/>
            <person name="Slot J."/>
            <person name="Riley R."/>
            <person name="Boka B."/>
            <person name="Rigling D."/>
            <person name="Barry K."/>
            <person name="Lee J."/>
            <person name="Mihaltcheva S."/>
            <person name="LaButti K."/>
            <person name="Lipzen A."/>
            <person name="Waldron R."/>
            <person name="Moloney N.M."/>
            <person name="Sperisen C."/>
            <person name="Kredics L."/>
            <person name="Vagvoelgyi C."/>
            <person name="Patrignani A."/>
            <person name="Fitzpatrick D."/>
            <person name="Nagy I."/>
            <person name="Doyle S."/>
            <person name="Anderson J.B."/>
            <person name="Grigoriev I.V."/>
            <person name="Gueldener U."/>
            <person name="Muensterkoetter M."/>
            <person name="Nagy L.G."/>
        </authorList>
    </citation>
    <scope>NUCLEOTIDE SEQUENCE [LARGE SCALE GENOMIC DNA]</scope>
    <source>
        <strain evidence="5">C18/9</strain>
    </source>
</reference>
<dbReference type="STRING" id="47428.A0A284S4Y4"/>
<feature type="transmembrane region" description="Helical" evidence="2">
    <location>
        <begin position="43"/>
        <end position="63"/>
    </location>
</feature>
<dbReference type="SUPFAM" id="SSF81383">
    <property type="entry name" value="F-box domain"/>
    <property type="match status" value="1"/>
</dbReference>
<evidence type="ECO:0000256" key="1">
    <source>
        <dbReference type="SAM" id="MobiDB-lite"/>
    </source>
</evidence>
<keyword evidence="2" id="KW-1133">Transmembrane helix</keyword>
<dbReference type="SMART" id="SM00256">
    <property type="entry name" value="FBOX"/>
    <property type="match status" value="1"/>
</dbReference>
<name>A0A284S4Y4_ARMOS</name>
<feature type="region of interest" description="Disordered" evidence="1">
    <location>
        <begin position="1"/>
        <end position="36"/>
    </location>
</feature>
<feature type="compositionally biased region" description="Basic and acidic residues" evidence="1">
    <location>
        <begin position="15"/>
        <end position="34"/>
    </location>
</feature>
<dbReference type="PROSITE" id="PS50181">
    <property type="entry name" value="FBOX"/>
    <property type="match status" value="1"/>
</dbReference>
<evidence type="ECO:0000259" key="3">
    <source>
        <dbReference type="PROSITE" id="PS50181"/>
    </source>
</evidence>
<sequence>MDDLNPHKKRKLCPRMKENVPSEGHQDVKEDKQRPRSKRRLKGALAALVDMPLDIIFLIFALLDPLDLLHLARLSKTFRRVLMSKTSVTVWRDAIKDVDGFPGAPIGMSEPAWVSLLLVNTCQFCWISTVRSPNILLMTRICSACFKTHTVGETELESSMQREPGDMKLCSILQLILTAWMKHGNDGLEPTCLRRDFDYIMQKLLSFQRQEERDVYILERKTLVAILSDHVRMSVDWYAAQMLKRSRELENLKEERSQAIIQKLTELGYGKEIRNIQSPDVPLAKHSLVRQARPLTEKVWNNIKPELIQYLDKMKAHRKARTRQKVVQSRKKVAIDILRNYKKTLPLFTVTPSVVDFLALDCVRQVVYQPSKISVDTTSFDSIVKQLPNIFAAFQASIERRVIEHTFGPDSPLSEEDKASQFKLACNAFYCKHCTIFARQINKRKKNDHPKWVTPLFYPDNILHRCLHLDYDFQSQDPLRVTEGGRVRQGWSTNQLAADEDFRKMIKDVILLVRKDPKETTAQDMDSALEDVQFKCGKCPPELSEDTHPAHKFLHFELYGWRKLVEHLFTKHYRETDAPESYIQLVESWSEDWEMMDEPAEDGSDSVSPHCVDLPCESDYRTLHEMVEHLIFHHDVQHVEAFVDIFKPTLERPFAERSARATEFVGIFPEGHPLRSADRVDDSYTFVEYIEYHTFEELILVRILVNLGSVSI</sequence>
<accession>A0A284S4Y4</accession>
<keyword evidence="2" id="KW-0472">Membrane</keyword>
<dbReference type="InterPro" id="IPR001810">
    <property type="entry name" value="F-box_dom"/>
</dbReference>
<dbReference type="AlphaFoldDB" id="A0A284S4Y4"/>
<organism evidence="4 5">
    <name type="scientific">Armillaria ostoyae</name>
    <name type="common">Armillaria root rot fungus</name>
    <dbReference type="NCBI Taxonomy" id="47428"/>
    <lineage>
        <taxon>Eukaryota</taxon>
        <taxon>Fungi</taxon>
        <taxon>Dikarya</taxon>
        <taxon>Basidiomycota</taxon>
        <taxon>Agaricomycotina</taxon>
        <taxon>Agaricomycetes</taxon>
        <taxon>Agaricomycetidae</taxon>
        <taxon>Agaricales</taxon>
        <taxon>Marasmiineae</taxon>
        <taxon>Physalacriaceae</taxon>
        <taxon>Armillaria</taxon>
    </lineage>
</organism>
<dbReference type="InterPro" id="IPR036047">
    <property type="entry name" value="F-box-like_dom_sf"/>
</dbReference>
<gene>
    <name evidence="4" type="ORF">ARMOST_19570</name>
</gene>
<dbReference type="Proteomes" id="UP000219338">
    <property type="component" value="Unassembled WGS sequence"/>
</dbReference>
<keyword evidence="2" id="KW-0812">Transmembrane</keyword>
<dbReference type="OMA" id="CCNTETI"/>
<evidence type="ECO:0000313" key="5">
    <source>
        <dbReference type="Proteomes" id="UP000219338"/>
    </source>
</evidence>
<protein>
    <recommendedName>
        <fullName evidence="3">F-box domain-containing protein</fullName>
    </recommendedName>
</protein>
<keyword evidence="5" id="KW-1185">Reference proteome</keyword>
<feature type="domain" description="F-box" evidence="3">
    <location>
        <begin position="45"/>
        <end position="94"/>
    </location>
</feature>
<dbReference type="Pfam" id="PF00646">
    <property type="entry name" value="F-box"/>
    <property type="match status" value="1"/>
</dbReference>
<dbReference type="OrthoDB" id="2322499at2759"/>